<dbReference type="Proteomes" id="UP000639772">
    <property type="component" value="Chromosome 3"/>
</dbReference>
<dbReference type="AlphaFoldDB" id="A0A835V878"/>
<evidence type="ECO:0000313" key="2">
    <source>
        <dbReference type="EMBL" id="KAG0491124.1"/>
    </source>
</evidence>
<name>A0A835V878_VANPL</name>
<evidence type="ECO:0000256" key="1">
    <source>
        <dbReference type="SAM" id="MobiDB-lite"/>
    </source>
</evidence>
<gene>
    <name evidence="2" type="ORF">HPP92_007987</name>
</gene>
<proteinExistence type="predicted"/>
<comment type="caution">
    <text evidence="2">The sequence shown here is derived from an EMBL/GenBank/DDBJ whole genome shotgun (WGS) entry which is preliminary data.</text>
</comment>
<feature type="region of interest" description="Disordered" evidence="1">
    <location>
        <begin position="1"/>
        <end position="80"/>
    </location>
</feature>
<sequence>MTIRPASQRHPAGLTTVTADHARPARITLGRADHADQGIATSRPPDSSTADPRPTHAAKAGNNASPREMLPRPLHAGRAE</sequence>
<protein>
    <submittedName>
        <fullName evidence="2">Uncharacterized protein</fullName>
    </submittedName>
</protein>
<organism evidence="2 3">
    <name type="scientific">Vanilla planifolia</name>
    <name type="common">Vanilla</name>
    <dbReference type="NCBI Taxonomy" id="51239"/>
    <lineage>
        <taxon>Eukaryota</taxon>
        <taxon>Viridiplantae</taxon>
        <taxon>Streptophyta</taxon>
        <taxon>Embryophyta</taxon>
        <taxon>Tracheophyta</taxon>
        <taxon>Spermatophyta</taxon>
        <taxon>Magnoliopsida</taxon>
        <taxon>Liliopsida</taxon>
        <taxon>Asparagales</taxon>
        <taxon>Orchidaceae</taxon>
        <taxon>Vanilloideae</taxon>
        <taxon>Vanilleae</taxon>
        <taxon>Vanilla</taxon>
    </lineage>
</organism>
<dbReference type="EMBL" id="JADCNM010000003">
    <property type="protein sequence ID" value="KAG0491124.1"/>
    <property type="molecule type" value="Genomic_DNA"/>
</dbReference>
<reference evidence="2 3" key="1">
    <citation type="journal article" date="2020" name="Nat. Food">
        <title>A phased Vanilla planifolia genome enables genetic improvement of flavour and production.</title>
        <authorList>
            <person name="Hasing T."/>
            <person name="Tang H."/>
            <person name="Brym M."/>
            <person name="Khazi F."/>
            <person name="Huang T."/>
            <person name="Chambers A.H."/>
        </authorList>
    </citation>
    <scope>NUCLEOTIDE SEQUENCE [LARGE SCALE GENOMIC DNA]</scope>
    <source>
        <tissue evidence="2">Leaf</tissue>
    </source>
</reference>
<evidence type="ECO:0000313" key="3">
    <source>
        <dbReference type="Proteomes" id="UP000639772"/>
    </source>
</evidence>
<accession>A0A835V878</accession>